<dbReference type="GO" id="GO:0006508">
    <property type="term" value="P:proteolysis"/>
    <property type="evidence" value="ECO:0007669"/>
    <property type="project" value="UniProtKB-KW"/>
</dbReference>
<comment type="caution">
    <text evidence="9">The sequence shown here is derived from an EMBL/GenBank/DDBJ whole genome shotgun (WGS) entry which is preliminary data.</text>
</comment>
<dbReference type="AlphaFoldDB" id="A0A8K0D785"/>
<keyword evidence="2" id="KW-0964">Secreted</keyword>
<dbReference type="PANTHER" id="PTHR24264:SF65">
    <property type="entry name" value="SRCR DOMAIN-CONTAINING PROTEIN"/>
    <property type="match status" value="1"/>
</dbReference>
<keyword evidence="5" id="KW-0720">Serine protease</keyword>
<evidence type="ECO:0000256" key="1">
    <source>
        <dbReference type="ARBA" id="ARBA00004613"/>
    </source>
</evidence>
<dbReference type="InterPro" id="IPR009003">
    <property type="entry name" value="Peptidase_S1_PA"/>
</dbReference>
<comment type="similarity">
    <text evidence="7">Belongs to the peptidase S1 family. CLIP subfamily.</text>
</comment>
<dbReference type="SUPFAM" id="SSF50494">
    <property type="entry name" value="Trypsin-like serine proteases"/>
    <property type="match status" value="1"/>
</dbReference>
<evidence type="ECO:0000256" key="6">
    <source>
        <dbReference type="ARBA" id="ARBA00023157"/>
    </source>
</evidence>
<organism evidence="9 10">
    <name type="scientific">Ignelater luminosus</name>
    <name type="common">Cucubano</name>
    <name type="synonym">Pyrophorus luminosus</name>
    <dbReference type="NCBI Taxonomy" id="2038154"/>
    <lineage>
        <taxon>Eukaryota</taxon>
        <taxon>Metazoa</taxon>
        <taxon>Ecdysozoa</taxon>
        <taxon>Arthropoda</taxon>
        <taxon>Hexapoda</taxon>
        <taxon>Insecta</taxon>
        <taxon>Pterygota</taxon>
        <taxon>Neoptera</taxon>
        <taxon>Endopterygota</taxon>
        <taxon>Coleoptera</taxon>
        <taxon>Polyphaga</taxon>
        <taxon>Elateriformia</taxon>
        <taxon>Elateroidea</taxon>
        <taxon>Elateridae</taxon>
        <taxon>Agrypninae</taxon>
        <taxon>Pyrophorini</taxon>
        <taxon>Ignelater</taxon>
    </lineage>
</organism>
<dbReference type="EMBL" id="VTPC01005651">
    <property type="protein sequence ID" value="KAF2895795.1"/>
    <property type="molecule type" value="Genomic_DNA"/>
</dbReference>
<dbReference type="Pfam" id="PF00089">
    <property type="entry name" value="Trypsin"/>
    <property type="match status" value="1"/>
</dbReference>
<evidence type="ECO:0000256" key="7">
    <source>
        <dbReference type="ARBA" id="ARBA00024195"/>
    </source>
</evidence>
<dbReference type="GO" id="GO:0004252">
    <property type="term" value="F:serine-type endopeptidase activity"/>
    <property type="evidence" value="ECO:0007669"/>
    <property type="project" value="InterPro"/>
</dbReference>
<dbReference type="PANTHER" id="PTHR24264">
    <property type="entry name" value="TRYPSIN-RELATED"/>
    <property type="match status" value="1"/>
</dbReference>
<evidence type="ECO:0000313" key="10">
    <source>
        <dbReference type="Proteomes" id="UP000801492"/>
    </source>
</evidence>
<dbReference type="FunFam" id="2.40.10.10:FF:000002">
    <property type="entry name" value="Transmembrane protease serine"/>
    <property type="match status" value="1"/>
</dbReference>
<dbReference type="PROSITE" id="PS50240">
    <property type="entry name" value="TRYPSIN_DOM"/>
    <property type="match status" value="1"/>
</dbReference>
<dbReference type="InterPro" id="IPR043504">
    <property type="entry name" value="Peptidase_S1_PA_chymotrypsin"/>
</dbReference>
<evidence type="ECO:0000259" key="8">
    <source>
        <dbReference type="PROSITE" id="PS50240"/>
    </source>
</evidence>
<dbReference type="Gene3D" id="2.40.10.10">
    <property type="entry name" value="Trypsin-like serine proteases"/>
    <property type="match status" value="2"/>
</dbReference>
<dbReference type="CDD" id="cd00190">
    <property type="entry name" value="Tryp_SPc"/>
    <property type="match status" value="1"/>
</dbReference>
<dbReference type="SMART" id="SM00020">
    <property type="entry name" value="Tryp_SPc"/>
    <property type="match status" value="1"/>
</dbReference>
<evidence type="ECO:0000256" key="5">
    <source>
        <dbReference type="ARBA" id="ARBA00022825"/>
    </source>
</evidence>
<sequence length="190" mass="21195">MSDHNVNIIVRHHDFDKHLLTNDICLISTTNNFEDQFIKRIPIAGPRYKYTAGDICTVYGFGVTDTMGNMERSTEKLRKVHVKIIDIKKCIDAYQSRKTSQYNAYVSKETSLCAGWPEGGKDACKFDSGGPLVGNLNATTSVLIGIVSFGYDCGNANFPGVYTKVNQYVNWMLDFEKTRNIGTGAVFVNN</sequence>
<dbReference type="GO" id="GO:0005615">
    <property type="term" value="C:extracellular space"/>
    <property type="evidence" value="ECO:0007669"/>
    <property type="project" value="TreeGrafter"/>
</dbReference>
<gene>
    <name evidence="9" type="ORF">ILUMI_10380</name>
</gene>
<evidence type="ECO:0000256" key="2">
    <source>
        <dbReference type="ARBA" id="ARBA00022525"/>
    </source>
</evidence>
<keyword evidence="3" id="KW-0645">Protease</keyword>
<protein>
    <recommendedName>
        <fullName evidence="8">Peptidase S1 domain-containing protein</fullName>
    </recommendedName>
</protein>
<proteinExistence type="inferred from homology"/>
<dbReference type="InterPro" id="IPR050127">
    <property type="entry name" value="Serine_Proteases_S1"/>
</dbReference>
<keyword evidence="4" id="KW-0378">Hydrolase</keyword>
<reference evidence="9" key="1">
    <citation type="submission" date="2019-08" db="EMBL/GenBank/DDBJ databases">
        <title>The genome of the North American firefly Photinus pyralis.</title>
        <authorList>
            <consortium name="Photinus pyralis genome working group"/>
            <person name="Fallon T.R."/>
            <person name="Sander Lower S.E."/>
            <person name="Weng J.-K."/>
        </authorList>
    </citation>
    <scope>NUCLEOTIDE SEQUENCE</scope>
    <source>
        <strain evidence="9">TRF0915ILg1</strain>
        <tissue evidence="9">Whole body</tissue>
    </source>
</reference>
<dbReference type="InterPro" id="IPR001254">
    <property type="entry name" value="Trypsin_dom"/>
</dbReference>
<evidence type="ECO:0000256" key="4">
    <source>
        <dbReference type="ARBA" id="ARBA00022801"/>
    </source>
</evidence>
<dbReference type="OrthoDB" id="9425590at2759"/>
<evidence type="ECO:0000256" key="3">
    <source>
        <dbReference type="ARBA" id="ARBA00022670"/>
    </source>
</evidence>
<dbReference type="Proteomes" id="UP000801492">
    <property type="component" value="Unassembled WGS sequence"/>
</dbReference>
<name>A0A8K0D785_IGNLU</name>
<keyword evidence="10" id="KW-1185">Reference proteome</keyword>
<keyword evidence="6" id="KW-1015">Disulfide bond</keyword>
<comment type="subcellular location">
    <subcellularLocation>
        <location evidence="1">Secreted</location>
    </subcellularLocation>
</comment>
<accession>A0A8K0D785</accession>
<feature type="domain" description="Peptidase S1" evidence="8">
    <location>
        <begin position="1"/>
        <end position="177"/>
    </location>
</feature>
<evidence type="ECO:0000313" key="9">
    <source>
        <dbReference type="EMBL" id="KAF2895795.1"/>
    </source>
</evidence>